<keyword evidence="7" id="KW-1185">Reference proteome</keyword>
<evidence type="ECO:0000259" key="5">
    <source>
        <dbReference type="PROSITE" id="PS50930"/>
    </source>
</evidence>
<dbReference type="Proteomes" id="UP001442364">
    <property type="component" value="Unassembled WGS sequence"/>
</dbReference>
<dbReference type="PROSITE" id="PS50110">
    <property type="entry name" value="RESPONSE_REGULATORY"/>
    <property type="match status" value="1"/>
</dbReference>
<dbReference type="PROSITE" id="PS50930">
    <property type="entry name" value="HTH_LYTTR"/>
    <property type="match status" value="1"/>
</dbReference>
<evidence type="ECO:0000256" key="3">
    <source>
        <dbReference type="PROSITE-ProRule" id="PRU00169"/>
    </source>
</evidence>
<evidence type="ECO:0000313" key="6">
    <source>
        <dbReference type="EMBL" id="MEQ2380475.1"/>
    </source>
</evidence>
<reference evidence="6 7" key="1">
    <citation type="submission" date="2024-03" db="EMBL/GenBank/DDBJ databases">
        <title>Human intestinal bacterial collection.</title>
        <authorList>
            <person name="Pauvert C."/>
            <person name="Hitch T.C.A."/>
            <person name="Clavel T."/>
        </authorList>
    </citation>
    <scope>NUCLEOTIDE SEQUENCE [LARGE SCALE GENOMIC DNA]</scope>
    <source>
        <strain evidence="6 7">CLA-AA-H255</strain>
    </source>
</reference>
<dbReference type="InterPro" id="IPR001789">
    <property type="entry name" value="Sig_transdc_resp-reg_receiver"/>
</dbReference>
<dbReference type="Gene3D" id="3.40.50.2300">
    <property type="match status" value="1"/>
</dbReference>
<dbReference type="RefSeq" id="WP_055177477.1">
    <property type="nucleotide sequence ID" value="NZ_DAWECI010000014.1"/>
</dbReference>
<dbReference type="SMART" id="SM00850">
    <property type="entry name" value="LytTR"/>
    <property type="match status" value="1"/>
</dbReference>
<feature type="domain" description="HTH LytTR-type" evidence="5">
    <location>
        <begin position="145"/>
        <end position="237"/>
    </location>
</feature>
<dbReference type="InterPro" id="IPR011006">
    <property type="entry name" value="CheY-like_superfamily"/>
</dbReference>
<evidence type="ECO:0000259" key="4">
    <source>
        <dbReference type="PROSITE" id="PS50110"/>
    </source>
</evidence>
<dbReference type="InterPro" id="IPR007492">
    <property type="entry name" value="LytTR_DNA-bd_dom"/>
</dbReference>
<comment type="caution">
    <text evidence="6">The sequence shown here is derived from an EMBL/GenBank/DDBJ whole genome shotgun (WGS) entry which is preliminary data.</text>
</comment>
<gene>
    <name evidence="6" type="ORF">WMO14_11450</name>
</gene>
<accession>A0ABV1BXL6</accession>
<protein>
    <recommendedName>
        <fullName evidence="1">Stage 0 sporulation protein A homolog</fullName>
    </recommendedName>
</protein>
<name>A0ABV1BXL6_9FIRM</name>
<dbReference type="Pfam" id="PF04397">
    <property type="entry name" value="LytTR"/>
    <property type="match status" value="1"/>
</dbReference>
<comment type="function">
    <text evidence="2">May play the central regulatory role in sporulation. It may be an element of the effector pathway responsible for the activation of sporulation genes in response to nutritional stress. Spo0A may act in concert with spo0H (a sigma factor) to control the expression of some genes that are critical to the sporulation process.</text>
</comment>
<dbReference type="EMBL" id="JBBMER010000009">
    <property type="protein sequence ID" value="MEQ2380475.1"/>
    <property type="molecule type" value="Genomic_DNA"/>
</dbReference>
<evidence type="ECO:0000313" key="7">
    <source>
        <dbReference type="Proteomes" id="UP001442364"/>
    </source>
</evidence>
<sequence>MNIAICDNEEMFVKNISGLLEEYLNENKLQYSIDMYSSGSELIGLKDKIVNYDIVFLDINMTGIDNIKVAEWIRMYSDRVIIISITLMSDYNIQGYKYDVFRCVLKDSMDLKGSIYECMNAVLYKLNYINSDKRIISCDSGSKEVDVSKIIYIESSGHKVTYHIHGKEFGDYVVKSKLDDIENELKEYKYLLRVHQSYIVNMMYVNNISSYRVYLKNGIDLGVPKSRYKEVKKRILEFKENN</sequence>
<dbReference type="SUPFAM" id="SSF52172">
    <property type="entry name" value="CheY-like"/>
    <property type="match status" value="1"/>
</dbReference>
<evidence type="ECO:0000256" key="2">
    <source>
        <dbReference type="ARBA" id="ARBA00024867"/>
    </source>
</evidence>
<evidence type="ECO:0000256" key="1">
    <source>
        <dbReference type="ARBA" id="ARBA00018672"/>
    </source>
</evidence>
<dbReference type="SMART" id="SM00448">
    <property type="entry name" value="REC"/>
    <property type="match status" value="1"/>
</dbReference>
<dbReference type="PANTHER" id="PTHR37299">
    <property type="entry name" value="TRANSCRIPTIONAL REGULATOR-RELATED"/>
    <property type="match status" value="1"/>
</dbReference>
<dbReference type="InterPro" id="IPR046947">
    <property type="entry name" value="LytR-like"/>
</dbReference>
<dbReference type="GO" id="GO:0003677">
    <property type="term" value="F:DNA binding"/>
    <property type="evidence" value="ECO:0007669"/>
    <property type="project" value="UniProtKB-KW"/>
</dbReference>
<dbReference type="Gene3D" id="2.40.50.1020">
    <property type="entry name" value="LytTr DNA-binding domain"/>
    <property type="match status" value="1"/>
</dbReference>
<dbReference type="PANTHER" id="PTHR37299:SF1">
    <property type="entry name" value="STAGE 0 SPORULATION PROTEIN A HOMOLOG"/>
    <property type="match status" value="1"/>
</dbReference>
<keyword evidence="3" id="KW-0597">Phosphoprotein</keyword>
<keyword evidence="6" id="KW-0238">DNA-binding</keyword>
<organism evidence="6 7">
    <name type="scientific">[Lactobacillus] rogosae</name>
    <dbReference type="NCBI Taxonomy" id="706562"/>
    <lineage>
        <taxon>Bacteria</taxon>
        <taxon>Bacillati</taxon>
        <taxon>Bacillota</taxon>
        <taxon>Clostridia</taxon>
        <taxon>Lachnospirales</taxon>
        <taxon>Lachnospiraceae</taxon>
        <taxon>Lachnospira</taxon>
    </lineage>
</organism>
<proteinExistence type="predicted"/>
<feature type="modified residue" description="4-aspartylphosphate" evidence="3">
    <location>
        <position position="58"/>
    </location>
</feature>
<dbReference type="Pfam" id="PF00072">
    <property type="entry name" value="Response_reg"/>
    <property type="match status" value="1"/>
</dbReference>
<feature type="domain" description="Response regulatory" evidence="4">
    <location>
        <begin position="2"/>
        <end position="121"/>
    </location>
</feature>